<gene>
    <name evidence="1" type="ORF">CITCOLO1_LOCUS17398</name>
</gene>
<evidence type="ECO:0000313" key="1">
    <source>
        <dbReference type="EMBL" id="CAK9325145.1"/>
    </source>
</evidence>
<accession>A0ABP0Z2K7</accession>
<name>A0ABP0Z2K7_9ROSI</name>
<organism evidence="1 2">
    <name type="scientific">Citrullus colocynthis</name>
    <name type="common">colocynth</name>
    <dbReference type="NCBI Taxonomy" id="252529"/>
    <lineage>
        <taxon>Eukaryota</taxon>
        <taxon>Viridiplantae</taxon>
        <taxon>Streptophyta</taxon>
        <taxon>Embryophyta</taxon>
        <taxon>Tracheophyta</taxon>
        <taxon>Spermatophyta</taxon>
        <taxon>Magnoliopsida</taxon>
        <taxon>eudicotyledons</taxon>
        <taxon>Gunneridae</taxon>
        <taxon>Pentapetalae</taxon>
        <taxon>rosids</taxon>
        <taxon>fabids</taxon>
        <taxon>Cucurbitales</taxon>
        <taxon>Cucurbitaceae</taxon>
        <taxon>Benincaseae</taxon>
        <taxon>Citrullus</taxon>
    </lineage>
</organism>
<sequence>MVTRIRNNCTNGPLGCQDGFSVRHVSNLARTSKPDFVVFTFASRIRFLSATVVSSSVT</sequence>
<proteinExistence type="predicted"/>
<protein>
    <submittedName>
        <fullName evidence="1">Uncharacterized protein</fullName>
    </submittedName>
</protein>
<reference evidence="1 2" key="1">
    <citation type="submission" date="2024-03" db="EMBL/GenBank/DDBJ databases">
        <authorList>
            <person name="Gkanogiannis A."/>
            <person name="Becerra Lopez-Lavalle L."/>
        </authorList>
    </citation>
    <scope>NUCLEOTIDE SEQUENCE [LARGE SCALE GENOMIC DNA]</scope>
</reference>
<keyword evidence="2" id="KW-1185">Reference proteome</keyword>
<evidence type="ECO:0000313" key="2">
    <source>
        <dbReference type="Proteomes" id="UP001642487"/>
    </source>
</evidence>
<dbReference type="EMBL" id="OZ021741">
    <property type="protein sequence ID" value="CAK9325145.1"/>
    <property type="molecule type" value="Genomic_DNA"/>
</dbReference>
<dbReference type="Proteomes" id="UP001642487">
    <property type="component" value="Chromosome 7"/>
</dbReference>